<evidence type="ECO:0000256" key="1">
    <source>
        <dbReference type="ARBA" id="ARBA00004496"/>
    </source>
</evidence>
<organism evidence="5 6">
    <name type="scientific">Nocardia uniformis</name>
    <dbReference type="NCBI Taxonomy" id="53432"/>
    <lineage>
        <taxon>Bacteria</taxon>
        <taxon>Bacillati</taxon>
        <taxon>Actinomycetota</taxon>
        <taxon>Actinomycetes</taxon>
        <taxon>Mycobacteriales</taxon>
        <taxon>Nocardiaceae</taxon>
        <taxon>Nocardia</taxon>
    </lineage>
</organism>
<accession>A0A849C696</accession>
<gene>
    <name evidence="5" type="ORF">HLB23_18720</name>
</gene>
<keyword evidence="3" id="KW-0963">Cytoplasm</keyword>
<evidence type="ECO:0000256" key="4">
    <source>
        <dbReference type="ARBA" id="ARBA00023186"/>
    </source>
</evidence>
<comment type="caution">
    <text evidence="5">The sequence shown here is derived from an EMBL/GenBank/DDBJ whole genome shotgun (WGS) entry which is preliminary data.</text>
</comment>
<dbReference type="Proteomes" id="UP000586827">
    <property type="component" value="Unassembled WGS sequence"/>
</dbReference>
<evidence type="ECO:0000256" key="3">
    <source>
        <dbReference type="ARBA" id="ARBA00022490"/>
    </source>
</evidence>
<comment type="subcellular location">
    <subcellularLocation>
        <location evidence="1">Cytoplasm</location>
    </subcellularLocation>
</comment>
<evidence type="ECO:0000313" key="5">
    <source>
        <dbReference type="EMBL" id="NNH71865.1"/>
    </source>
</evidence>
<keyword evidence="6" id="KW-1185">Reference proteome</keyword>
<dbReference type="RefSeq" id="WP_067519407.1">
    <property type="nucleotide sequence ID" value="NZ_JABELX010000006.1"/>
</dbReference>
<evidence type="ECO:0000256" key="2">
    <source>
        <dbReference type="ARBA" id="ARBA00006411"/>
    </source>
</evidence>
<sequence>MRPTWTFTDLELVVGWEAMKENLLPRPFIFRSRTHWYEDFLREKRGVRERLEATMDSAAWAMLDVVARPDIRLIVRGLNGDVRAEPKGSIRMHAVRRGGSAYVLTQLPGQNADEGGDFTITECDPFALAEVVVAELPQAKPGRESNIQLPAVVDGEDHMVQGESMLWDSFDNPVGHAGERFAQASFTGVGGIEIAQGTSRFGPRGRVIRRLEWRDVVDDGRYLVVRDNPPVAHSVDVKRMVSLINNEIAVVVQAIKDERATL</sequence>
<keyword evidence="4" id="KW-0143">Chaperone</keyword>
<proteinExistence type="inferred from homology"/>
<evidence type="ECO:0000313" key="6">
    <source>
        <dbReference type="Proteomes" id="UP000586827"/>
    </source>
</evidence>
<dbReference type="InterPro" id="IPR025734">
    <property type="entry name" value="EspG"/>
</dbReference>
<comment type="similarity">
    <text evidence="2">Belongs to the EspG family.</text>
</comment>
<name>A0A849C696_9NOCA</name>
<protein>
    <submittedName>
        <fullName evidence="5">ESX secretion-associated protein EspG</fullName>
    </submittedName>
</protein>
<reference evidence="5 6" key="1">
    <citation type="submission" date="2020-05" db="EMBL/GenBank/DDBJ databases">
        <title>MicrobeNet Type strains.</title>
        <authorList>
            <person name="Nicholson A.C."/>
        </authorList>
    </citation>
    <scope>NUCLEOTIDE SEQUENCE [LARGE SCALE GENOMIC DNA]</scope>
    <source>
        <strain evidence="5 6">JCM 3224</strain>
    </source>
</reference>
<dbReference type="Pfam" id="PF14011">
    <property type="entry name" value="ESX-1_EspG"/>
    <property type="match status" value="1"/>
</dbReference>
<dbReference type="AlphaFoldDB" id="A0A849C696"/>
<dbReference type="EMBL" id="JABELX010000006">
    <property type="protein sequence ID" value="NNH71865.1"/>
    <property type="molecule type" value="Genomic_DNA"/>
</dbReference>